<gene>
    <name evidence="2" type="ORF">A2571_02930</name>
</gene>
<keyword evidence="1" id="KW-0472">Membrane</keyword>
<name>A0A1G2QCA1_9BACT</name>
<dbReference type="EMBL" id="MHTJ01000004">
    <property type="protein sequence ID" value="OHA58190.1"/>
    <property type="molecule type" value="Genomic_DNA"/>
</dbReference>
<dbReference type="STRING" id="1802438.A2571_02930"/>
<evidence type="ECO:0000313" key="3">
    <source>
        <dbReference type="Proteomes" id="UP000177043"/>
    </source>
</evidence>
<keyword evidence="1" id="KW-1133">Transmembrane helix</keyword>
<evidence type="ECO:0000256" key="1">
    <source>
        <dbReference type="SAM" id="Phobius"/>
    </source>
</evidence>
<feature type="transmembrane region" description="Helical" evidence="1">
    <location>
        <begin position="27"/>
        <end position="46"/>
    </location>
</feature>
<dbReference type="AlphaFoldDB" id="A0A1G2QCA1"/>
<sequence>MEQNTSFGNSAQVAPAMPPAEPKKSRLVWLVLLGVLVALSVFGAWWQINTDKSEEAGIKIEESGKVATTTVAVSWRIKGLPLSDQGLLNINSNYAGSEKVSYYDLGQNGKNTIILAEAPPEGPGSLPKFFFEKQDGRYVFMSAMSSKVVTNPINDYEANYGIKLSNLVDETDNTIIYQGIQGPVSLNYRGLSLKNRYIVTSGLFEVDFKNALASKGENGSSVMIKVDDINQGEMYIWRQKLNGVVINRYVLKLPSGFYTEYNISYPFFTDDSVPQIIWTDGSANTDTYSQAAATGGCGNPGALVTPGIDVSSQIKVTGRTASGESIYELTDINHPIMAFFYKLGGKVYHGPTEEMESLTVEEWAAHHPVVFYKNAIGDYVIFTNNTYGLAAECGKPVIYLYPPTPMDVRVRVGADVTVSEPTYGDGWQVKAYPDGIIVNSDGKKYESLFWEGTGHGLYPNVMAGTVVSAEEVESILTRQLVQLGLNDKELADFLEFWLPNMPTTPYVRLTWFTTEEMNELAPLALSPRPDTLIRVFLDFQGLQEKISLPPQQLTALPRRGFTVIEWGGILQK</sequence>
<protein>
    <submittedName>
        <fullName evidence="2">Uncharacterized protein</fullName>
    </submittedName>
</protein>
<accession>A0A1G2QCA1</accession>
<proteinExistence type="predicted"/>
<organism evidence="2 3">
    <name type="scientific">Candidatus Vogelbacteria bacterium RIFOXYD1_FULL_44_32</name>
    <dbReference type="NCBI Taxonomy" id="1802438"/>
    <lineage>
        <taxon>Bacteria</taxon>
        <taxon>Candidatus Vogeliibacteriota</taxon>
    </lineage>
</organism>
<evidence type="ECO:0000313" key="2">
    <source>
        <dbReference type="EMBL" id="OHA58190.1"/>
    </source>
</evidence>
<keyword evidence="1" id="KW-0812">Transmembrane</keyword>
<dbReference type="Proteomes" id="UP000177043">
    <property type="component" value="Unassembled WGS sequence"/>
</dbReference>
<reference evidence="2 3" key="1">
    <citation type="journal article" date="2016" name="Nat. Commun.">
        <title>Thousands of microbial genomes shed light on interconnected biogeochemical processes in an aquifer system.</title>
        <authorList>
            <person name="Anantharaman K."/>
            <person name="Brown C.T."/>
            <person name="Hug L.A."/>
            <person name="Sharon I."/>
            <person name="Castelle C.J."/>
            <person name="Probst A.J."/>
            <person name="Thomas B.C."/>
            <person name="Singh A."/>
            <person name="Wilkins M.J."/>
            <person name="Karaoz U."/>
            <person name="Brodie E.L."/>
            <person name="Williams K.H."/>
            <person name="Hubbard S.S."/>
            <person name="Banfield J.F."/>
        </authorList>
    </citation>
    <scope>NUCLEOTIDE SEQUENCE [LARGE SCALE GENOMIC DNA]</scope>
</reference>
<comment type="caution">
    <text evidence="2">The sequence shown here is derived from an EMBL/GenBank/DDBJ whole genome shotgun (WGS) entry which is preliminary data.</text>
</comment>